<dbReference type="InterPro" id="IPR036736">
    <property type="entry name" value="ACP-like_sf"/>
</dbReference>
<dbReference type="EMBL" id="SZON01002243">
    <property type="protein sequence ID" value="TKI88218.1"/>
    <property type="molecule type" value="Genomic_DNA"/>
</dbReference>
<dbReference type="Gene3D" id="3.30.300.30">
    <property type="match status" value="1"/>
</dbReference>
<feature type="non-terminal residue" evidence="5">
    <location>
        <position position="178"/>
    </location>
</feature>
<organism evidence="5 6">
    <name type="scientific">Bacillus wiedmannii</name>
    <dbReference type="NCBI Taxonomy" id="1890302"/>
    <lineage>
        <taxon>Bacteria</taxon>
        <taxon>Bacillati</taxon>
        <taxon>Bacillota</taxon>
        <taxon>Bacilli</taxon>
        <taxon>Bacillales</taxon>
        <taxon>Bacillaceae</taxon>
        <taxon>Bacillus</taxon>
        <taxon>Bacillus cereus group</taxon>
    </lineage>
</organism>
<comment type="cofactor">
    <cofactor evidence="1">
        <name>pantetheine 4'-phosphate</name>
        <dbReference type="ChEBI" id="CHEBI:47942"/>
    </cofactor>
</comment>
<dbReference type="InterPro" id="IPR045851">
    <property type="entry name" value="AMP-bd_C_sf"/>
</dbReference>
<comment type="caution">
    <text evidence="5">The sequence shown here is derived from an EMBL/GenBank/DDBJ whole genome shotgun (WGS) entry which is preliminary data.</text>
</comment>
<evidence type="ECO:0000256" key="2">
    <source>
        <dbReference type="ARBA" id="ARBA00022450"/>
    </source>
</evidence>
<accession>A0A4U3AJU5</accession>
<protein>
    <recommendedName>
        <fullName evidence="4">Carrier domain-containing protein</fullName>
    </recommendedName>
</protein>
<dbReference type="Pfam" id="PF00550">
    <property type="entry name" value="PP-binding"/>
    <property type="match status" value="1"/>
</dbReference>
<name>A0A4U3AJU5_9BACI</name>
<dbReference type="PANTHER" id="PTHR44845">
    <property type="entry name" value="CARRIER DOMAIN-CONTAINING PROTEIN"/>
    <property type="match status" value="1"/>
</dbReference>
<dbReference type="AlphaFoldDB" id="A0A4U3AJU5"/>
<proteinExistence type="predicted"/>
<dbReference type="Gene3D" id="1.10.1200.10">
    <property type="entry name" value="ACP-like"/>
    <property type="match status" value="1"/>
</dbReference>
<sequence>NVHITNSELRNFLIKSLPNFMVPTYFTQLKKMPLNQNGKIDRKALPVSNLDPVSDFDYIAPEGELEKKVAHIWRDVLNIQKIGVYDNFFELGGHSLNAASIILKVNQEFDVNIHLSEMFKKPTIKEFTTLILDGEQHKSSIILPVEVREYYPVSSQQKRLFIMWQLNRDSVAYNLPSG</sequence>
<evidence type="ECO:0000256" key="1">
    <source>
        <dbReference type="ARBA" id="ARBA00001957"/>
    </source>
</evidence>
<dbReference type="Proteomes" id="UP000305222">
    <property type="component" value="Unassembled WGS sequence"/>
</dbReference>
<dbReference type="FunFam" id="1.10.1200.10:FF:000005">
    <property type="entry name" value="Nonribosomal peptide synthetase 1"/>
    <property type="match status" value="1"/>
</dbReference>
<evidence type="ECO:0000256" key="3">
    <source>
        <dbReference type="ARBA" id="ARBA00022553"/>
    </source>
</evidence>
<keyword evidence="2" id="KW-0596">Phosphopantetheine</keyword>
<keyword evidence="3" id="KW-0597">Phosphoprotein</keyword>
<evidence type="ECO:0000313" key="6">
    <source>
        <dbReference type="Proteomes" id="UP000305222"/>
    </source>
</evidence>
<dbReference type="SUPFAM" id="SSF56801">
    <property type="entry name" value="Acetyl-CoA synthetase-like"/>
    <property type="match status" value="1"/>
</dbReference>
<gene>
    <name evidence="5" type="ORF">FC699_28410</name>
</gene>
<evidence type="ECO:0000313" key="5">
    <source>
        <dbReference type="EMBL" id="TKI88218.1"/>
    </source>
</evidence>
<reference evidence="5 6" key="1">
    <citation type="journal article" date="2019" name="Environ. Microbiol.">
        <title>An active ?-lactamase is a part of an orchestrated cell wall stress resistance network of Bacillus subtilis and related rhizosphere species.</title>
        <authorList>
            <person name="Bucher T."/>
            <person name="Keren-Paz A."/>
            <person name="Hausser J."/>
            <person name="Olender T."/>
            <person name="Cytryn E."/>
            <person name="Kolodkin-Gal I."/>
        </authorList>
    </citation>
    <scope>NUCLEOTIDE SEQUENCE [LARGE SCALE GENOMIC DNA]</scope>
    <source>
        <strain evidence="5 6">I5</strain>
    </source>
</reference>
<feature type="non-terminal residue" evidence="5">
    <location>
        <position position="1"/>
    </location>
</feature>
<dbReference type="SUPFAM" id="SSF47336">
    <property type="entry name" value="ACP-like"/>
    <property type="match status" value="1"/>
</dbReference>
<dbReference type="PANTHER" id="PTHR44845:SF7">
    <property type="entry name" value="PLIPASTATIN SYNTHASE SUBUNIT D"/>
    <property type="match status" value="1"/>
</dbReference>
<dbReference type="PROSITE" id="PS50075">
    <property type="entry name" value="CARRIER"/>
    <property type="match status" value="1"/>
</dbReference>
<evidence type="ECO:0000259" key="4">
    <source>
        <dbReference type="PROSITE" id="PS50075"/>
    </source>
</evidence>
<feature type="domain" description="Carrier" evidence="4">
    <location>
        <begin position="60"/>
        <end position="135"/>
    </location>
</feature>
<dbReference type="InterPro" id="IPR009081">
    <property type="entry name" value="PP-bd_ACP"/>
</dbReference>